<dbReference type="Proteomes" id="UP000494106">
    <property type="component" value="Unassembled WGS sequence"/>
</dbReference>
<protein>
    <submittedName>
        <fullName evidence="1">Uncharacterized protein</fullName>
    </submittedName>
</protein>
<organism evidence="1 2">
    <name type="scientific">Arctia plantaginis</name>
    <name type="common">Wood tiger moth</name>
    <name type="synonym">Phalaena plantaginis</name>
    <dbReference type="NCBI Taxonomy" id="874455"/>
    <lineage>
        <taxon>Eukaryota</taxon>
        <taxon>Metazoa</taxon>
        <taxon>Ecdysozoa</taxon>
        <taxon>Arthropoda</taxon>
        <taxon>Hexapoda</taxon>
        <taxon>Insecta</taxon>
        <taxon>Pterygota</taxon>
        <taxon>Neoptera</taxon>
        <taxon>Endopterygota</taxon>
        <taxon>Lepidoptera</taxon>
        <taxon>Glossata</taxon>
        <taxon>Ditrysia</taxon>
        <taxon>Noctuoidea</taxon>
        <taxon>Erebidae</taxon>
        <taxon>Arctiinae</taxon>
        <taxon>Arctia</taxon>
    </lineage>
</organism>
<dbReference type="EMBL" id="CADEBC010000529">
    <property type="protein sequence ID" value="CAB3246924.1"/>
    <property type="molecule type" value="Genomic_DNA"/>
</dbReference>
<proteinExistence type="predicted"/>
<gene>
    <name evidence="1" type="ORF">APLA_LOCUS11099</name>
</gene>
<name>A0A8S1ANV1_ARCPL</name>
<evidence type="ECO:0000313" key="2">
    <source>
        <dbReference type="Proteomes" id="UP000494106"/>
    </source>
</evidence>
<dbReference type="AlphaFoldDB" id="A0A8S1ANV1"/>
<keyword evidence="2" id="KW-1185">Reference proteome</keyword>
<comment type="caution">
    <text evidence="1">The sequence shown here is derived from an EMBL/GenBank/DDBJ whole genome shotgun (WGS) entry which is preliminary data.</text>
</comment>
<evidence type="ECO:0000313" key="1">
    <source>
        <dbReference type="EMBL" id="CAB3246924.1"/>
    </source>
</evidence>
<reference evidence="1 2" key="1">
    <citation type="submission" date="2020-04" db="EMBL/GenBank/DDBJ databases">
        <authorList>
            <person name="Wallbank WR R."/>
            <person name="Pardo Diaz C."/>
            <person name="Kozak K."/>
            <person name="Martin S."/>
            <person name="Jiggins C."/>
            <person name="Moest M."/>
            <person name="Warren A I."/>
            <person name="Byers J.R.P. K."/>
            <person name="Montejo-Kovacevich G."/>
            <person name="Yen C E."/>
        </authorList>
    </citation>
    <scope>NUCLEOTIDE SEQUENCE [LARGE SCALE GENOMIC DNA]</scope>
</reference>
<sequence>MKSTLWGHGPKWLWLPRAQWPQTKFLAPETDILHSEITIEKSVNTVTEKEYFTTLKTKMTKEQVHCSLMNCKRAIISLSGPFKLISFLKRSVN</sequence>
<accession>A0A8S1ANV1</accession>